<gene>
    <name evidence="4" type="ORF">US31_C0006G0007</name>
</gene>
<reference evidence="4 5" key="1">
    <citation type="journal article" date="2015" name="Nature">
        <title>rRNA introns, odd ribosomes, and small enigmatic genomes across a large radiation of phyla.</title>
        <authorList>
            <person name="Brown C.T."/>
            <person name="Hug L.A."/>
            <person name="Thomas B.C."/>
            <person name="Sharon I."/>
            <person name="Castelle C.J."/>
            <person name="Singh A."/>
            <person name="Wilkins M.J."/>
            <person name="Williams K.H."/>
            <person name="Banfield J.F."/>
        </authorList>
    </citation>
    <scope>NUCLEOTIDE SEQUENCE [LARGE SCALE GENOMIC DNA]</scope>
</reference>
<evidence type="ECO:0000256" key="1">
    <source>
        <dbReference type="SAM" id="MobiDB-lite"/>
    </source>
</evidence>
<dbReference type="EMBL" id="LBSM01000006">
    <property type="protein sequence ID" value="KKQ18276.1"/>
    <property type="molecule type" value="Genomic_DNA"/>
</dbReference>
<comment type="caution">
    <text evidence="4">The sequence shown here is derived from an EMBL/GenBank/DDBJ whole genome shotgun (WGS) entry which is preliminary data.</text>
</comment>
<dbReference type="InterPro" id="IPR045584">
    <property type="entry name" value="Pilin-like"/>
</dbReference>
<sequence>MDQPTINNSTPQGGPNSFEMPPNVAPPEPMGQKPGEQNPVSQPPVSAPTSAPEQMPGPPHKPALSYVMIVILVIILILGTLLFASWRGWIGSQPKSSPTASTSPKISPAISSVLPTASPEASSSSVTTTNVNDETRKKDLANIKSALKKYYAVKAEYPASDSVIKTSDANSVLAQAIVPTYLQSLPNDPLAPNFYYGYKSDGQTFEITTVLEDKSDSSGTMTGNLNIYKVTDSSTE</sequence>
<dbReference type="InterPro" id="IPR013545">
    <property type="entry name" value="T2SS_protein-GspG_C"/>
</dbReference>
<feature type="compositionally biased region" description="Low complexity" evidence="1">
    <location>
        <begin position="122"/>
        <end position="132"/>
    </location>
</feature>
<dbReference type="Pfam" id="PF08334">
    <property type="entry name" value="T2SSG"/>
    <property type="match status" value="1"/>
</dbReference>
<keyword evidence="2" id="KW-1133">Transmembrane helix</keyword>
<evidence type="ECO:0000259" key="3">
    <source>
        <dbReference type="Pfam" id="PF08334"/>
    </source>
</evidence>
<keyword evidence="2" id="KW-0472">Membrane</keyword>
<feature type="region of interest" description="Disordered" evidence="1">
    <location>
        <begin position="93"/>
        <end position="133"/>
    </location>
</feature>
<accession>A0A0G0IQI5</accession>
<feature type="domain" description="Type II secretion system protein GspG C-terminal" evidence="3">
    <location>
        <begin position="133"/>
        <end position="215"/>
    </location>
</feature>
<feature type="region of interest" description="Disordered" evidence="1">
    <location>
        <begin position="1"/>
        <end position="59"/>
    </location>
</feature>
<keyword evidence="2" id="KW-0812">Transmembrane</keyword>
<dbReference type="AlphaFoldDB" id="A0A0G0IQI5"/>
<feature type="compositionally biased region" description="Polar residues" evidence="1">
    <location>
        <begin position="1"/>
        <end position="15"/>
    </location>
</feature>
<name>A0A0G0IQI5_9BACT</name>
<protein>
    <recommendedName>
        <fullName evidence="3">Type II secretion system protein GspG C-terminal domain-containing protein</fullName>
    </recommendedName>
</protein>
<feature type="transmembrane region" description="Helical" evidence="2">
    <location>
        <begin position="63"/>
        <end position="86"/>
    </location>
</feature>
<evidence type="ECO:0000256" key="2">
    <source>
        <dbReference type="SAM" id="Phobius"/>
    </source>
</evidence>
<dbReference type="SUPFAM" id="SSF54523">
    <property type="entry name" value="Pili subunits"/>
    <property type="match status" value="1"/>
</dbReference>
<dbReference type="Proteomes" id="UP000034508">
    <property type="component" value="Unassembled WGS sequence"/>
</dbReference>
<feature type="compositionally biased region" description="Low complexity" evidence="1">
    <location>
        <begin position="93"/>
        <end position="109"/>
    </location>
</feature>
<proteinExistence type="predicted"/>
<evidence type="ECO:0000313" key="5">
    <source>
        <dbReference type="Proteomes" id="UP000034508"/>
    </source>
</evidence>
<dbReference type="Gene3D" id="3.30.700.10">
    <property type="entry name" value="Glycoprotein, Type 4 Pilin"/>
    <property type="match status" value="1"/>
</dbReference>
<evidence type="ECO:0000313" key="4">
    <source>
        <dbReference type="EMBL" id="KKQ18276.1"/>
    </source>
</evidence>
<organism evidence="4 5">
    <name type="scientific">Berkelbacteria bacterium GW2011_GWA1_36_9</name>
    <dbReference type="NCBI Taxonomy" id="1618331"/>
    <lineage>
        <taxon>Bacteria</taxon>
        <taxon>Candidatus Berkelbacteria</taxon>
    </lineage>
</organism>